<evidence type="ECO:0000313" key="2">
    <source>
        <dbReference type="EnsemblMetazoa" id="CJA35767.1"/>
    </source>
</evidence>
<dbReference type="EnsemblMetazoa" id="CJA35767.1">
    <property type="protein sequence ID" value="CJA35767.1"/>
    <property type="gene ID" value="WBGene00211614"/>
</dbReference>
<organism evidence="2 3">
    <name type="scientific">Caenorhabditis japonica</name>
    <dbReference type="NCBI Taxonomy" id="281687"/>
    <lineage>
        <taxon>Eukaryota</taxon>
        <taxon>Metazoa</taxon>
        <taxon>Ecdysozoa</taxon>
        <taxon>Nematoda</taxon>
        <taxon>Chromadorea</taxon>
        <taxon>Rhabditida</taxon>
        <taxon>Rhabditina</taxon>
        <taxon>Rhabditomorpha</taxon>
        <taxon>Rhabditoidea</taxon>
        <taxon>Rhabditidae</taxon>
        <taxon>Peloderinae</taxon>
        <taxon>Caenorhabditis</taxon>
    </lineage>
</organism>
<dbReference type="AlphaFoldDB" id="A0A8R1IKJ2"/>
<name>A0A8R1IKJ2_CAEJA</name>
<keyword evidence="3" id="KW-1185">Reference proteome</keyword>
<dbReference type="Proteomes" id="UP000005237">
    <property type="component" value="Unassembled WGS sequence"/>
</dbReference>
<reference evidence="2" key="2">
    <citation type="submission" date="2022-06" db="UniProtKB">
        <authorList>
            <consortium name="EnsemblMetazoa"/>
        </authorList>
    </citation>
    <scope>IDENTIFICATION</scope>
    <source>
        <strain evidence="2">DF5081</strain>
    </source>
</reference>
<protein>
    <submittedName>
        <fullName evidence="2">Uncharacterized protein</fullName>
    </submittedName>
</protein>
<accession>A0A8R1IKJ2</accession>
<evidence type="ECO:0000313" key="3">
    <source>
        <dbReference type="Proteomes" id="UP000005237"/>
    </source>
</evidence>
<proteinExistence type="predicted"/>
<evidence type="ECO:0000256" key="1">
    <source>
        <dbReference type="SAM" id="MobiDB-lite"/>
    </source>
</evidence>
<sequence>MLVRTRLCVITGSQGVSTLAVRSRLHCRQRHSVTMPPKGPTRKSRRLPQQQSENVKFGPRKQILIRIAEEQSTSVQARLMQSNPLLKENGSCQIVPPTFSLFHARIWSTILFVSVIHATTTYSLSKPHVNIVSFYDAERNSSVRF</sequence>
<reference evidence="3" key="1">
    <citation type="submission" date="2010-08" db="EMBL/GenBank/DDBJ databases">
        <authorList>
            <consortium name="Caenorhabditis japonica Sequencing Consortium"/>
            <person name="Wilson R.K."/>
        </authorList>
    </citation>
    <scope>NUCLEOTIDE SEQUENCE [LARGE SCALE GENOMIC DNA]</scope>
    <source>
        <strain evidence="3">DF5081</strain>
    </source>
</reference>
<feature type="region of interest" description="Disordered" evidence="1">
    <location>
        <begin position="30"/>
        <end position="54"/>
    </location>
</feature>